<dbReference type="InterPro" id="IPR016181">
    <property type="entry name" value="Acyl_CoA_acyltransferase"/>
</dbReference>
<dbReference type="Proteomes" id="UP000003009">
    <property type="component" value="Unassembled WGS sequence"/>
</dbReference>
<dbReference type="CDD" id="cd04301">
    <property type="entry name" value="NAT_SF"/>
    <property type="match status" value="1"/>
</dbReference>
<dbReference type="Gene3D" id="3.40.630.30">
    <property type="match status" value="1"/>
</dbReference>
<dbReference type="AlphaFoldDB" id="C4GGC7"/>
<evidence type="ECO:0000259" key="1">
    <source>
        <dbReference type="PROSITE" id="PS51186"/>
    </source>
</evidence>
<dbReference type="SUPFAM" id="SSF55729">
    <property type="entry name" value="Acyl-CoA N-acyltransferases (Nat)"/>
    <property type="match status" value="1"/>
</dbReference>
<dbReference type="InterPro" id="IPR000182">
    <property type="entry name" value="GNAT_dom"/>
</dbReference>
<name>C4GGC7_9NEIS</name>
<dbReference type="GeneID" id="84906565"/>
<protein>
    <submittedName>
        <fullName evidence="2">Acetyltransferase, GNAT family</fullName>
    </submittedName>
</protein>
<sequence length="180" mass="20666">MQFIPIPLFKQPHLRQYAQQLYQQAFAAEDRFPFWSLRLFSLRAAIRFDAIADKGNQPIGFVYLIRGEGLLFVLYFAVDAQCRSQGYGSRIIVALEQQYPSDTIVLDIRAPDAAAADALQRQKRLDFYLRNGFQIAPYQWVEEAERYAVLYKGNSFNPQSFATLLAKTTFNLVRPTLQAA</sequence>
<dbReference type="PROSITE" id="PS51186">
    <property type="entry name" value="GNAT"/>
    <property type="match status" value="1"/>
</dbReference>
<feature type="domain" description="N-acetyltransferase" evidence="1">
    <location>
        <begin position="4"/>
        <end position="152"/>
    </location>
</feature>
<evidence type="ECO:0000313" key="2">
    <source>
        <dbReference type="EMBL" id="EEP69282.1"/>
    </source>
</evidence>
<dbReference type="STRING" id="629741.GCWU000324_01195"/>
<dbReference type="GO" id="GO:0016747">
    <property type="term" value="F:acyltransferase activity, transferring groups other than amino-acyl groups"/>
    <property type="evidence" value="ECO:0007669"/>
    <property type="project" value="InterPro"/>
</dbReference>
<comment type="caution">
    <text evidence="2">The sequence shown here is derived from an EMBL/GenBank/DDBJ whole genome shotgun (WGS) entry which is preliminary data.</text>
</comment>
<proteinExistence type="predicted"/>
<organism evidence="2 3">
    <name type="scientific">Kingella oralis ATCC 51147</name>
    <dbReference type="NCBI Taxonomy" id="629741"/>
    <lineage>
        <taxon>Bacteria</taxon>
        <taxon>Pseudomonadati</taxon>
        <taxon>Pseudomonadota</taxon>
        <taxon>Betaproteobacteria</taxon>
        <taxon>Neisseriales</taxon>
        <taxon>Neisseriaceae</taxon>
        <taxon>Kingella</taxon>
    </lineage>
</organism>
<keyword evidence="3" id="KW-1185">Reference proteome</keyword>
<dbReference type="OrthoDB" id="9805924at2"/>
<evidence type="ECO:0000313" key="3">
    <source>
        <dbReference type="Proteomes" id="UP000003009"/>
    </source>
</evidence>
<dbReference type="EMBL" id="ACJW02000002">
    <property type="protein sequence ID" value="EEP69282.1"/>
    <property type="molecule type" value="Genomic_DNA"/>
</dbReference>
<dbReference type="RefSeq" id="WP_003795286.1">
    <property type="nucleotide sequence ID" value="NZ_GG665871.1"/>
</dbReference>
<dbReference type="HOGENOM" id="CLU_105077_0_1_4"/>
<reference evidence="2" key="1">
    <citation type="submission" date="2009-04" db="EMBL/GenBank/DDBJ databases">
        <authorList>
            <person name="Weinstock G."/>
            <person name="Sodergren E."/>
            <person name="Clifton S."/>
            <person name="Fulton L."/>
            <person name="Fulton B."/>
            <person name="Courtney L."/>
            <person name="Fronick C."/>
            <person name="Harrison M."/>
            <person name="Strong C."/>
            <person name="Farmer C."/>
            <person name="Delahaunty K."/>
            <person name="Markovic C."/>
            <person name="Hall O."/>
            <person name="Minx P."/>
            <person name="Tomlinson C."/>
            <person name="Mitreva M."/>
            <person name="Nelson J."/>
            <person name="Hou S."/>
            <person name="Wollam A."/>
            <person name="Pepin K.H."/>
            <person name="Johnson M."/>
            <person name="Bhonagiri V."/>
            <person name="Nash W.E."/>
            <person name="Warren W."/>
            <person name="Chinwalla A."/>
            <person name="Mardis E.R."/>
            <person name="Wilson R.K."/>
        </authorList>
    </citation>
    <scope>NUCLEOTIDE SEQUENCE [LARGE SCALE GENOMIC DNA]</scope>
    <source>
        <strain evidence="2">ATCC 51147</strain>
    </source>
</reference>
<dbReference type="Pfam" id="PF13508">
    <property type="entry name" value="Acetyltransf_7"/>
    <property type="match status" value="1"/>
</dbReference>
<accession>C4GGC7</accession>
<gene>
    <name evidence="2" type="ORF">GCWU000324_01195</name>
</gene>